<keyword evidence="6 8" id="KW-0012">Acyltransferase</keyword>
<dbReference type="InterPro" id="IPR029062">
    <property type="entry name" value="Class_I_gatase-like"/>
</dbReference>
<comment type="function">
    <text evidence="8">Transfers an acetyl group from acetyl-CoA to L-homoserine, forming acetyl-L-homoserine.</text>
</comment>
<keyword evidence="4 8" id="KW-0808">Transferase</keyword>
<dbReference type="Gene3D" id="3.40.50.880">
    <property type="match status" value="1"/>
</dbReference>
<reference evidence="10" key="1">
    <citation type="submission" date="2020-10" db="EMBL/GenBank/DDBJ databases">
        <authorList>
            <person name="Gilroy R."/>
        </authorList>
    </citation>
    <scope>NUCLEOTIDE SEQUENCE</scope>
    <source>
        <strain evidence="10">13766</strain>
    </source>
</reference>
<evidence type="ECO:0000256" key="3">
    <source>
        <dbReference type="ARBA" id="ARBA00022605"/>
    </source>
</evidence>
<dbReference type="GO" id="GO:0004414">
    <property type="term" value="F:homoserine O-acetyltransferase activity"/>
    <property type="evidence" value="ECO:0007669"/>
    <property type="project" value="UniProtKB-EC"/>
</dbReference>
<dbReference type="HAMAP" id="MF_00295">
    <property type="entry name" value="MetA_acyltransf"/>
    <property type="match status" value="1"/>
</dbReference>
<dbReference type="FunFam" id="3.40.50.880:FF:000004">
    <property type="entry name" value="Homoserine O-succinyltransferase"/>
    <property type="match status" value="1"/>
</dbReference>
<dbReference type="InterPro" id="IPR005697">
    <property type="entry name" value="HST_MetA"/>
</dbReference>
<feature type="binding site" evidence="8">
    <location>
        <position position="163"/>
    </location>
    <ligand>
        <name>substrate</name>
    </ligand>
</feature>
<comment type="subcellular location">
    <subcellularLocation>
        <location evidence="1 8">Cytoplasm</location>
    </subcellularLocation>
</comment>
<evidence type="ECO:0000256" key="7">
    <source>
        <dbReference type="ARBA" id="ARBA00049043"/>
    </source>
</evidence>
<dbReference type="NCBIfam" id="TIGR01001">
    <property type="entry name" value="metA"/>
    <property type="match status" value="1"/>
</dbReference>
<comment type="pathway">
    <text evidence="8">Amino-acid biosynthesis; L-methionine biosynthesis via de novo pathway; O-acetyl-L-homoserine from L-homoserine: step 1/1.</text>
</comment>
<dbReference type="SUPFAM" id="SSF52317">
    <property type="entry name" value="Class I glutamine amidotransferase-like"/>
    <property type="match status" value="1"/>
</dbReference>
<dbReference type="PIRSF" id="PIRSF000450">
    <property type="entry name" value="H_ser_succinyltr"/>
    <property type="match status" value="1"/>
</dbReference>
<dbReference type="CDD" id="cd03131">
    <property type="entry name" value="GATase1_HTS"/>
    <property type="match status" value="1"/>
</dbReference>
<dbReference type="AlphaFoldDB" id="A0A9D1FZ69"/>
<dbReference type="GO" id="GO:0005737">
    <property type="term" value="C:cytoplasm"/>
    <property type="evidence" value="ECO:0007669"/>
    <property type="project" value="UniProtKB-SubCell"/>
</dbReference>
<dbReference type="EC" id="2.3.1.31" evidence="8"/>
<dbReference type="Proteomes" id="UP000824140">
    <property type="component" value="Unassembled WGS sequence"/>
</dbReference>
<keyword evidence="5 8" id="KW-0486">Methionine biosynthesis</keyword>
<organism evidence="10 11">
    <name type="scientific">Candidatus Alectryocaccomicrobium excrementavium</name>
    <dbReference type="NCBI Taxonomy" id="2840668"/>
    <lineage>
        <taxon>Bacteria</taxon>
        <taxon>Bacillati</taxon>
        <taxon>Bacillota</taxon>
        <taxon>Clostridia</taxon>
        <taxon>Candidatus Alectryocaccomicrobium</taxon>
    </lineage>
</organism>
<accession>A0A9D1FZ69</accession>
<feature type="binding site" evidence="8">
    <location>
        <position position="249"/>
    </location>
    <ligand>
        <name>substrate</name>
    </ligand>
</feature>
<dbReference type="InterPro" id="IPR033752">
    <property type="entry name" value="MetA_family"/>
</dbReference>
<proteinExistence type="inferred from homology"/>
<dbReference type="GO" id="GO:0008899">
    <property type="term" value="F:homoserine O-succinyltransferase activity"/>
    <property type="evidence" value="ECO:0007669"/>
    <property type="project" value="UniProtKB-UniRule"/>
</dbReference>
<evidence type="ECO:0000313" key="11">
    <source>
        <dbReference type="Proteomes" id="UP000824140"/>
    </source>
</evidence>
<evidence type="ECO:0000313" key="10">
    <source>
        <dbReference type="EMBL" id="HIS92042.1"/>
    </source>
</evidence>
<dbReference type="EMBL" id="DVJN01000066">
    <property type="protein sequence ID" value="HIS92042.1"/>
    <property type="molecule type" value="Genomic_DNA"/>
</dbReference>
<gene>
    <name evidence="10" type="primary">metA</name>
    <name evidence="8" type="synonym">metAA</name>
    <name evidence="10" type="ORF">IAA84_03395</name>
</gene>
<keyword evidence="3 8" id="KW-0028">Amino-acid biosynthesis</keyword>
<comment type="similarity">
    <text evidence="8">Belongs to the MetA family.</text>
</comment>
<feature type="site" description="Important for acyl-CoA specificity" evidence="8">
    <location>
        <position position="111"/>
    </location>
</feature>
<feature type="active site" evidence="8">
    <location>
        <position position="237"/>
    </location>
</feature>
<dbReference type="PANTHER" id="PTHR20919">
    <property type="entry name" value="HOMOSERINE O-SUCCINYLTRANSFERASE"/>
    <property type="match status" value="1"/>
</dbReference>
<dbReference type="GO" id="GO:0019281">
    <property type="term" value="P:L-methionine biosynthetic process from homoserine via O-succinyl-L-homoserine and cystathionine"/>
    <property type="evidence" value="ECO:0007669"/>
    <property type="project" value="InterPro"/>
</dbReference>
<name>A0A9D1FZ69_9FIRM</name>
<evidence type="ECO:0000256" key="8">
    <source>
        <dbReference type="HAMAP-Rule" id="MF_00295"/>
    </source>
</evidence>
<sequence>MPVKVPNNLPAVQVLRDENIFVMTEERATAQDIRPLRIAILNLMPTKEVTEAQLLRVIGNTPLQVEVALLRTATHQSRNTPSTHLASFYQTFEDVRAEKFDGLVITGAPVEQMEFEEVNYWRELTQIIDWAEKHVFSTLYICWAAQAGLYYHYGIRKYPLREKCFGVFEHRVLLPNHPLMRGFDAAFYAPHSRHTEVRAADVEKTEGLLLLSVSDEAGVYIAATPQGERVFVTGHSEYDPNTLRLEYERDKSRGLKIAVPKNYFPGDDPAKPPLVRWRAHSNLLFQNWLNYCVYQRTPFDYMSIGQAPGTPV</sequence>
<dbReference type="PANTHER" id="PTHR20919:SF0">
    <property type="entry name" value="HOMOSERINE O-SUCCINYLTRANSFERASE"/>
    <property type="match status" value="1"/>
</dbReference>
<feature type="binding site" evidence="8">
    <location>
        <position position="192"/>
    </location>
    <ligand>
        <name>substrate</name>
    </ligand>
</feature>
<feature type="active site" description="Acyl-thioester intermediate" evidence="8 9">
    <location>
        <position position="142"/>
    </location>
</feature>
<feature type="active site" description="Proton acceptor" evidence="8">
    <location>
        <position position="235"/>
    </location>
</feature>
<evidence type="ECO:0000256" key="1">
    <source>
        <dbReference type="ARBA" id="ARBA00004496"/>
    </source>
</evidence>
<comment type="caution">
    <text evidence="8">Lacks conserved residue(s) required for the propagation of feature annotation.</text>
</comment>
<comment type="catalytic activity">
    <reaction evidence="7 8">
        <text>L-homoserine + acetyl-CoA = O-acetyl-L-homoserine + CoA</text>
        <dbReference type="Rhea" id="RHEA:13701"/>
        <dbReference type="ChEBI" id="CHEBI:57287"/>
        <dbReference type="ChEBI" id="CHEBI:57288"/>
        <dbReference type="ChEBI" id="CHEBI:57476"/>
        <dbReference type="ChEBI" id="CHEBI:57716"/>
        <dbReference type="EC" id="2.3.1.31"/>
    </reaction>
</comment>
<keyword evidence="2 8" id="KW-0963">Cytoplasm</keyword>
<protein>
    <recommendedName>
        <fullName evidence="8">Homoserine O-acetyltransferase</fullName>
        <shortName evidence="8">HAT</shortName>
        <ecNumber evidence="8">2.3.1.31</ecNumber>
    </recommendedName>
    <alternativeName>
        <fullName evidence="8">Homoserine transacetylase</fullName>
        <shortName evidence="8">HTA</shortName>
    </alternativeName>
</protein>
<evidence type="ECO:0000256" key="6">
    <source>
        <dbReference type="ARBA" id="ARBA00023315"/>
    </source>
</evidence>
<feature type="site" description="Important for substrate specificity" evidence="8">
    <location>
        <position position="192"/>
    </location>
</feature>
<evidence type="ECO:0000256" key="9">
    <source>
        <dbReference type="PIRSR" id="PIRSR000450-1"/>
    </source>
</evidence>
<evidence type="ECO:0000256" key="5">
    <source>
        <dbReference type="ARBA" id="ARBA00023167"/>
    </source>
</evidence>
<evidence type="ECO:0000256" key="4">
    <source>
        <dbReference type="ARBA" id="ARBA00022679"/>
    </source>
</evidence>
<dbReference type="Pfam" id="PF04204">
    <property type="entry name" value="HTS"/>
    <property type="match status" value="1"/>
</dbReference>
<evidence type="ECO:0000256" key="2">
    <source>
        <dbReference type="ARBA" id="ARBA00022490"/>
    </source>
</evidence>
<comment type="caution">
    <text evidence="10">The sequence shown here is derived from an EMBL/GenBank/DDBJ whole genome shotgun (WGS) entry which is preliminary data.</text>
</comment>
<reference evidence="10" key="2">
    <citation type="journal article" date="2021" name="PeerJ">
        <title>Extensive microbial diversity within the chicken gut microbiome revealed by metagenomics and culture.</title>
        <authorList>
            <person name="Gilroy R."/>
            <person name="Ravi A."/>
            <person name="Getino M."/>
            <person name="Pursley I."/>
            <person name="Horton D.L."/>
            <person name="Alikhan N.F."/>
            <person name="Baker D."/>
            <person name="Gharbi K."/>
            <person name="Hall N."/>
            <person name="Watson M."/>
            <person name="Adriaenssens E.M."/>
            <person name="Foster-Nyarko E."/>
            <person name="Jarju S."/>
            <person name="Secka A."/>
            <person name="Antonio M."/>
            <person name="Oren A."/>
            <person name="Chaudhuri R.R."/>
            <person name="La Ragione R."/>
            <person name="Hildebrand F."/>
            <person name="Pallen M.J."/>
        </authorList>
    </citation>
    <scope>NUCLEOTIDE SEQUENCE</scope>
    <source>
        <strain evidence="10">13766</strain>
    </source>
</reference>